<gene>
    <name evidence="1" type="ORF">OSB1V03_LOCUS14069</name>
</gene>
<proteinExistence type="predicted"/>
<dbReference type="EMBL" id="CAJPIZ010013170">
    <property type="protein sequence ID" value="CAG2114103.1"/>
    <property type="molecule type" value="Genomic_DNA"/>
</dbReference>
<name>A0A7R9Q672_9ACAR</name>
<evidence type="ECO:0000313" key="1">
    <source>
        <dbReference type="EMBL" id="CAD7633673.1"/>
    </source>
</evidence>
<accession>A0A7R9Q672</accession>
<dbReference type="Proteomes" id="UP000759131">
    <property type="component" value="Unassembled WGS sequence"/>
</dbReference>
<keyword evidence="2" id="KW-1185">Reference proteome</keyword>
<organism evidence="1">
    <name type="scientific">Medioppia subpectinata</name>
    <dbReference type="NCBI Taxonomy" id="1979941"/>
    <lineage>
        <taxon>Eukaryota</taxon>
        <taxon>Metazoa</taxon>
        <taxon>Ecdysozoa</taxon>
        <taxon>Arthropoda</taxon>
        <taxon>Chelicerata</taxon>
        <taxon>Arachnida</taxon>
        <taxon>Acari</taxon>
        <taxon>Acariformes</taxon>
        <taxon>Sarcoptiformes</taxon>
        <taxon>Oribatida</taxon>
        <taxon>Brachypylina</taxon>
        <taxon>Oppioidea</taxon>
        <taxon>Oppiidae</taxon>
        <taxon>Medioppia</taxon>
    </lineage>
</organism>
<dbReference type="EMBL" id="OC867745">
    <property type="protein sequence ID" value="CAD7633673.1"/>
    <property type="molecule type" value="Genomic_DNA"/>
</dbReference>
<sequence length="98" mass="11050">MNVCVDTSSDVFVSVVFTFFWMSSSDSLSLTYESIVESRLNAHKRRRYAVQDITPREPIVSSTDARDQSTTAADDGQRQLNVISVVNHSVPTIFLHRI</sequence>
<reference evidence="1" key="1">
    <citation type="submission" date="2020-11" db="EMBL/GenBank/DDBJ databases">
        <authorList>
            <person name="Tran Van P."/>
        </authorList>
    </citation>
    <scope>NUCLEOTIDE SEQUENCE</scope>
</reference>
<evidence type="ECO:0000313" key="2">
    <source>
        <dbReference type="Proteomes" id="UP000759131"/>
    </source>
</evidence>
<dbReference type="AlphaFoldDB" id="A0A7R9Q672"/>
<protein>
    <submittedName>
        <fullName evidence="1">Uncharacterized protein</fullName>
    </submittedName>
</protein>